<comment type="caution">
    <text evidence="1">The sequence shown here is derived from an EMBL/GenBank/DDBJ whole genome shotgun (WGS) entry which is preliminary data.</text>
</comment>
<dbReference type="EMBL" id="JAOURS010000015">
    <property type="protein sequence ID" value="MDC6639549.1"/>
    <property type="molecule type" value="Genomic_DNA"/>
</dbReference>
<dbReference type="RefSeq" id="WP_191152796.1">
    <property type="nucleotide sequence ID" value="NZ_CP060824.1"/>
</dbReference>
<dbReference type="Proteomes" id="UP001357437">
    <property type="component" value="Unassembled WGS sequence"/>
</dbReference>
<gene>
    <name evidence="1" type="ORF">OEZ79_15000</name>
    <name evidence="2" type="ORF">VOF76_26675</name>
</gene>
<proteinExistence type="predicted"/>
<name>A0A9X4BDW5_9ENTR</name>
<evidence type="ECO:0000313" key="2">
    <source>
        <dbReference type="EMBL" id="MEC3939685.1"/>
    </source>
</evidence>
<sequence>MDIHTLFAALKPELHKISLKNGAVLHIHRPAISNFEKCVDAKSTLLYTVSNEDGQPIFSDVDEDGKINVNYIDALIVAEINNEVMKLWPKADEPQIQDQIEKK</sequence>
<protein>
    <submittedName>
        <fullName evidence="1">Uncharacterized protein</fullName>
    </submittedName>
</protein>
<dbReference type="AlphaFoldDB" id="A0A9X4BDW5"/>
<evidence type="ECO:0000313" key="3">
    <source>
        <dbReference type="Proteomes" id="UP001149314"/>
    </source>
</evidence>
<keyword evidence="4" id="KW-1185">Reference proteome</keyword>
<dbReference type="Proteomes" id="UP001149314">
    <property type="component" value="Unassembled WGS sequence"/>
</dbReference>
<dbReference type="EMBL" id="JAYMCU010000295">
    <property type="protein sequence ID" value="MEC3939685.1"/>
    <property type="molecule type" value="Genomic_DNA"/>
</dbReference>
<evidence type="ECO:0000313" key="1">
    <source>
        <dbReference type="EMBL" id="MDC6639549.1"/>
    </source>
</evidence>
<evidence type="ECO:0000313" key="4">
    <source>
        <dbReference type="Proteomes" id="UP001357437"/>
    </source>
</evidence>
<accession>A0A9X4BDW5</accession>
<organism evidence="1 3">
    <name type="scientific">Leclercia adecarboxylata</name>
    <dbReference type="NCBI Taxonomy" id="83655"/>
    <lineage>
        <taxon>Bacteria</taxon>
        <taxon>Pseudomonadati</taxon>
        <taxon>Pseudomonadota</taxon>
        <taxon>Gammaproteobacteria</taxon>
        <taxon>Enterobacterales</taxon>
        <taxon>Enterobacteriaceae</taxon>
        <taxon>Leclercia</taxon>
    </lineage>
</organism>
<reference evidence="2 4" key="2">
    <citation type="submission" date="2024-01" db="EMBL/GenBank/DDBJ databases">
        <title>Comparative Genomics of Leclercia adecarboxylata Strains Isolated from Several Sources.</title>
        <authorList>
            <person name="Yescas-Zazueta V."/>
            <person name="Balbuena-Alonso M.G."/>
            <person name="Valencia D."/>
            <person name="Mendez-Pfeiffer P.A."/>
            <person name="Ballesteros-Monrreal M.G."/>
            <person name="Rocha-Gracia R.D.C."/>
            <person name="Barrios-Villa E."/>
        </authorList>
    </citation>
    <scope>NUCLEOTIDE SEQUENCE [LARGE SCALE GENOMIC DNA]</scope>
    <source>
        <strain evidence="2 4">33MEM</strain>
    </source>
</reference>
<reference evidence="1" key="1">
    <citation type="journal article" date="2023" name="Genes Genomics">
        <title>Genomic insights of Leclercia adecarboxylata strains linked to an outbreak in public hospitals in Mexico.</title>
        <authorList>
            <person name="Barrios-Villa E."/>
            <person name="Pacheco-Flores B."/>
            <person name="Lozano-Zarain P."/>
            <person name="Del Campo-Ortega R."/>
            <person name="de Jesus Ascencio-Montiel I."/>
            <person name="Gonzalez-Leon M."/>
            <person name="Camorlinga-Ponce M."/>
            <person name="Gaytan Cervantes F.J."/>
            <person name="Gonzalez Torres C."/>
            <person name="Aguilar E."/>
            <person name="Gonzalez Ibarra J."/>
            <person name="Torres Lopez F.J."/>
            <person name="Rosas-Vargas H."/>
            <person name="Gonzalez-Bonilla C.R."/>
            <person name="Del Carmen Rocha-Gracia R."/>
        </authorList>
    </citation>
    <scope>NUCLEOTIDE SEQUENCE</scope>
    <source>
        <strain evidence="1">Lac40</strain>
    </source>
</reference>